<dbReference type="AlphaFoldDB" id="A0A1X0QD33"/>
<dbReference type="EMBL" id="LVKB01000013">
    <property type="protein sequence ID" value="ORD97696.1"/>
    <property type="molecule type" value="Genomic_DNA"/>
</dbReference>
<feature type="compositionally biased region" description="Basic and acidic residues" evidence="1">
    <location>
        <begin position="1"/>
        <end position="10"/>
    </location>
</feature>
<keyword evidence="2" id="KW-1133">Transmembrane helix</keyword>
<protein>
    <submittedName>
        <fullName evidence="3">Uncharacterized protein</fullName>
    </submittedName>
</protein>
<feature type="transmembrane region" description="Helical" evidence="2">
    <location>
        <begin position="64"/>
        <end position="85"/>
    </location>
</feature>
<evidence type="ECO:0000256" key="1">
    <source>
        <dbReference type="SAM" id="MobiDB-lite"/>
    </source>
</evidence>
<dbReference type="VEuPathDB" id="MicrosporidiaDB:A0H76_1042"/>
<evidence type="ECO:0000313" key="3">
    <source>
        <dbReference type="EMBL" id="ORD97696.1"/>
    </source>
</evidence>
<accession>A0A1X0QD33</accession>
<proteinExistence type="predicted"/>
<organism evidence="3 4">
    <name type="scientific">Hepatospora eriocheir</name>
    <dbReference type="NCBI Taxonomy" id="1081669"/>
    <lineage>
        <taxon>Eukaryota</taxon>
        <taxon>Fungi</taxon>
        <taxon>Fungi incertae sedis</taxon>
        <taxon>Microsporidia</taxon>
        <taxon>Hepatosporidae</taxon>
        <taxon>Hepatospora</taxon>
    </lineage>
</organism>
<name>A0A1X0QD33_9MICR</name>
<keyword evidence="2" id="KW-0812">Transmembrane</keyword>
<dbReference type="Proteomes" id="UP000192356">
    <property type="component" value="Unassembled WGS sequence"/>
</dbReference>
<keyword evidence="2" id="KW-0472">Membrane</keyword>
<gene>
    <name evidence="3" type="ORF">HERIO_440</name>
</gene>
<keyword evidence="4" id="KW-1185">Reference proteome</keyword>
<dbReference type="VEuPathDB" id="MicrosporidiaDB:HERIO_440"/>
<sequence>MKLEDNRPSKQDNVNETTDMDTNEDIRETFKGIYIADSESSINKLTSTSSTLSFGKNYLYFKHLILKIFIIKLNTLLYYFIILLISSQ</sequence>
<feature type="region of interest" description="Disordered" evidence="1">
    <location>
        <begin position="1"/>
        <end position="21"/>
    </location>
</feature>
<evidence type="ECO:0000256" key="2">
    <source>
        <dbReference type="SAM" id="Phobius"/>
    </source>
</evidence>
<comment type="caution">
    <text evidence="3">The sequence shown here is derived from an EMBL/GenBank/DDBJ whole genome shotgun (WGS) entry which is preliminary data.</text>
</comment>
<reference evidence="3 4" key="1">
    <citation type="journal article" date="2017" name="Environ. Microbiol.">
        <title>Decay of the glycolytic pathway and adaptation to intranuclear parasitism within Enterocytozoonidae microsporidia.</title>
        <authorList>
            <person name="Wiredu Boakye D."/>
            <person name="Jaroenlak P."/>
            <person name="Prachumwat A."/>
            <person name="Williams T.A."/>
            <person name="Bateman K.S."/>
            <person name="Itsathitphaisarn O."/>
            <person name="Sritunyalucksana K."/>
            <person name="Paszkiewicz K.H."/>
            <person name="Moore K.A."/>
            <person name="Stentiford G.D."/>
            <person name="Williams B.A."/>
        </authorList>
    </citation>
    <scope>NUCLEOTIDE SEQUENCE [LARGE SCALE GENOMIC DNA]</scope>
    <source>
        <strain evidence="3 4">GB1</strain>
    </source>
</reference>
<evidence type="ECO:0000313" key="4">
    <source>
        <dbReference type="Proteomes" id="UP000192356"/>
    </source>
</evidence>